<dbReference type="PANTHER" id="PTHR23303">
    <property type="entry name" value="CARBOXYPEPTIDASE REGULATORY REGION-CONTAINING"/>
    <property type="match status" value="1"/>
</dbReference>
<accession>A0A6G7XGI3</accession>
<evidence type="ECO:0000256" key="6">
    <source>
        <dbReference type="SAM" id="SignalP"/>
    </source>
</evidence>
<gene>
    <name evidence="9" type="ORF">G7068_11340</name>
</gene>
<dbReference type="KEGG" id="lvi:G7068_11340"/>
<dbReference type="GO" id="GO:0005576">
    <property type="term" value="C:extracellular region"/>
    <property type="evidence" value="ECO:0007669"/>
    <property type="project" value="UniProtKB-SubCell"/>
</dbReference>
<feature type="region of interest" description="Disordered" evidence="4">
    <location>
        <begin position="1545"/>
        <end position="1588"/>
    </location>
</feature>
<evidence type="ECO:0000313" key="10">
    <source>
        <dbReference type="Proteomes" id="UP000502677"/>
    </source>
</evidence>
<evidence type="ECO:0000256" key="5">
    <source>
        <dbReference type="SAM" id="Phobius"/>
    </source>
</evidence>
<keyword evidence="10" id="KW-1185">Reference proteome</keyword>
<evidence type="ECO:0000256" key="2">
    <source>
        <dbReference type="ARBA" id="ARBA00022525"/>
    </source>
</evidence>
<keyword evidence="2" id="KW-0964">Secreted</keyword>
<evidence type="ECO:0000256" key="1">
    <source>
        <dbReference type="ARBA" id="ARBA00004613"/>
    </source>
</evidence>
<name>A0A6G7XGI3_9MICO</name>
<evidence type="ECO:0000259" key="8">
    <source>
        <dbReference type="Pfam" id="PF17210"/>
    </source>
</evidence>
<dbReference type="Gene3D" id="2.60.40.10">
    <property type="entry name" value="Immunoglobulins"/>
    <property type="match status" value="3"/>
</dbReference>
<dbReference type="InterPro" id="IPR051417">
    <property type="entry name" value="SDr/BOS_complex"/>
</dbReference>
<feature type="compositionally biased region" description="Polar residues" evidence="4">
    <location>
        <begin position="1205"/>
        <end position="1225"/>
    </location>
</feature>
<evidence type="ECO:0000313" key="9">
    <source>
        <dbReference type="EMBL" id="QIK63714.1"/>
    </source>
</evidence>
<proteinExistence type="predicted"/>
<keyword evidence="5" id="KW-0472">Membrane</keyword>
<feature type="compositionally biased region" description="Basic and acidic residues" evidence="4">
    <location>
        <begin position="46"/>
        <end position="59"/>
    </location>
</feature>
<dbReference type="InterPro" id="IPR013783">
    <property type="entry name" value="Ig-like_fold"/>
</dbReference>
<comment type="subcellular location">
    <subcellularLocation>
        <location evidence="1">Secreted</location>
    </subcellularLocation>
</comment>
<dbReference type="SUPFAM" id="SSF117074">
    <property type="entry name" value="Hypothetical protein PA1324"/>
    <property type="match status" value="3"/>
</dbReference>
<feature type="chain" id="PRO_5038820401" evidence="6">
    <location>
        <begin position="23"/>
        <end position="1624"/>
    </location>
</feature>
<protein>
    <submittedName>
        <fullName evidence="9">Uncharacterized protein</fullName>
    </submittedName>
</protein>
<dbReference type="Pfam" id="PF01345">
    <property type="entry name" value="DUF11"/>
    <property type="match status" value="1"/>
</dbReference>
<feature type="domain" description="DUF11" evidence="7">
    <location>
        <begin position="1105"/>
        <end position="1222"/>
    </location>
</feature>
<feature type="transmembrane region" description="Helical" evidence="5">
    <location>
        <begin position="1593"/>
        <end position="1614"/>
    </location>
</feature>
<dbReference type="InterPro" id="IPR033764">
    <property type="entry name" value="Sdr_B"/>
</dbReference>
<dbReference type="GO" id="GO:0005975">
    <property type="term" value="P:carbohydrate metabolic process"/>
    <property type="evidence" value="ECO:0007669"/>
    <property type="project" value="UniProtKB-ARBA"/>
</dbReference>
<evidence type="ECO:0000256" key="4">
    <source>
        <dbReference type="SAM" id="MobiDB-lite"/>
    </source>
</evidence>
<feature type="region of interest" description="Disordered" evidence="4">
    <location>
        <begin position="35"/>
        <end position="59"/>
    </location>
</feature>
<evidence type="ECO:0000259" key="7">
    <source>
        <dbReference type="Pfam" id="PF01345"/>
    </source>
</evidence>
<reference evidence="9 10" key="1">
    <citation type="submission" date="2020-03" db="EMBL/GenBank/DDBJ databases">
        <title>Leucobacter sp. nov., isolated from beetles.</title>
        <authorList>
            <person name="Hyun D.-W."/>
            <person name="Bae J.-W."/>
        </authorList>
    </citation>
    <scope>NUCLEOTIDE SEQUENCE [LARGE SCALE GENOMIC DNA]</scope>
    <source>
        <strain evidence="9 10">HDW9C</strain>
    </source>
</reference>
<feature type="domain" description="SD-repeat containing protein B" evidence="8">
    <location>
        <begin position="1456"/>
        <end position="1529"/>
    </location>
</feature>
<dbReference type="EMBL" id="CP049863">
    <property type="protein sequence ID" value="QIK63714.1"/>
    <property type="molecule type" value="Genomic_DNA"/>
</dbReference>
<dbReference type="InterPro" id="IPR001434">
    <property type="entry name" value="OmcB-like_DUF11"/>
</dbReference>
<dbReference type="Proteomes" id="UP000502677">
    <property type="component" value="Chromosome"/>
</dbReference>
<dbReference type="RefSeq" id="WP_166292057.1">
    <property type="nucleotide sequence ID" value="NZ_CP049863.1"/>
</dbReference>
<dbReference type="Gene3D" id="2.60.40.740">
    <property type="match status" value="1"/>
</dbReference>
<evidence type="ECO:0000256" key="3">
    <source>
        <dbReference type="ARBA" id="ARBA00022729"/>
    </source>
</evidence>
<feature type="region of interest" description="Disordered" evidence="4">
    <location>
        <begin position="1205"/>
        <end position="1231"/>
    </location>
</feature>
<feature type="domain" description="SD-repeat containing protein B" evidence="8">
    <location>
        <begin position="1231"/>
        <end position="1304"/>
    </location>
</feature>
<keyword evidence="3 6" id="KW-0732">Signal</keyword>
<feature type="signal peptide" evidence="6">
    <location>
        <begin position="1"/>
        <end position="22"/>
    </location>
</feature>
<feature type="domain" description="SD-repeat containing protein B" evidence="8">
    <location>
        <begin position="996"/>
        <end position="1093"/>
    </location>
</feature>
<dbReference type="Pfam" id="PF17210">
    <property type="entry name" value="SdrD_B"/>
    <property type="match status" value="3"/>
</dbReference>
<feature type="compositionally biased region" description="Basic and acidic residues" evidence="4">
    <location>
        <begin position="1561"/>
        <end position="1571"/>
    </location>
</feature>
<organism evidence="9 10">
    <name type="scientific">Leucobacter viscericola</name>
    <dbReference type="NCBI Taxonomy" id="2714935"/>
    <lineage>
        <taxon>Bacteria</taxon>
        <taxon>Bacillati</taxon>
        <taxon>Actinomycetota</taxon>
        <taxon>Actinomycetes</taxon>
        <taxon>Micrococcales</taxon>
        <taxon>Microbacteriaceae</taxon>
        <taxon>Leucobacter</taxon>
    </lineage>
</organism>
<sequence length="1624" mass="169827">MGLALSCALMLLLGVFMSPATAAQAAEATTGSITRVYTGTDPFDGEDSRGQDTGPDNDRVRVQDSIGYSVEAGINNPGSQGGQTKYQHLTVTFDPLPLGFRWQGLPGGCLTSEDFRSALTGDGRTEPSVLTCDLGHRESGSTYGFTPVLSVLGTVAEGTSVAPTARVTAEGVAETTKLEAPATLVTAAPALLDVAIHAPSGAWDARSEVIVGNDGVAREGYSVSFPVDVKYVGRGSASVEGPITFDIRIPQLASPDTTIISVCDGTRGMASVPGRSGGSETKANAVQESGTCSYTRDVNDPSIVHMTLTGTETSPDFFPTHTAGGTALKTVDADSSKKNAALQYIASAGIRIHVPYTLFTNSKATVTAEVSNLSASALERSSEWDPGQGKTAAQMKTTTCETLAGPVFCANTQNVVSVDLVRPAASTFSVPAKSDRVLNSRKNPETTGDLTAKAFYSDKQFTAENPEALPGSKYVGRGAVANYIPLGKIDNRLVLCQAIDNRYTTPVPFSTTDPDRAAAVSVQTSSENKPDQVLQQLSSYVKIQYGVGGNGGVNAGDGTGWSDDNPQADFTCGDNDSTKWYDSINAPEAGPGAITKIRAVVEGPTPEFLATGWLSLGLDVALQIRPDAPISKLDGPVADQVRVETTNRQGVWEDDVLRPKSRSAATLLITEIPLRVTKTLANTAKTQYEAQERITWRIKALTVSTGLSVPVRNVQMTDTLPDELAYYPGSSKVGGVAVGDPTIGVDAAGKTTLHWNLGEMKLGDSRTLEYETTTSPDVFQGTQVENNVLATADGALPATSKASATITNSALFAVAKRSAPPVVQPGEEVRFDVRITNLSTKEVPSSDFIDWLPFDGDGRAPKSSFHGDLNLVSVSQKLGSQHTQTLYTSYEQSRIDLKKDLDPQAMSASIVWCEATDFAKKPGCPSNMAEVTGLRFLGDNMAPGTSTTMRIVASLPQGKAGDVLANTAGGRAGGFTTNLLSNVTVTNVVESSVSGTAWQDSDRDGLLAEGESRLGGVVAVLQNADGNEVARTTTNTKGEYTFKGILAGEYTVRFEAGSHELPTLQQAGTDSSVWSLIDATFTARASVPLGTDVRNINAGFIEQVDLQVKGTQASSGTIGQQASATFEVSNELSSDIHEPVVIFTIPEGLSDAKVSAPKGWTIVDNGDGTWTATGPKTFAGGEKVEFDITGTVKSVEQLTFTAAGSASNDYEPNLDNNAATLSTTPKEPATISGSVFDDHNADGIWQDTERVVEGLTVTLRDSDGHVVASTVVDSTGGFRFPNLPAGDYTAELEQPKGSTISTPGGATWSVTVAAGETATHDFGLVKEVDLQVEGVSVTVGTIGQEVSAVFSISNAGKENDISTPHVVFTIPESVTNPVVSAPKGWTVTKNDDGTWTAVGPETFAPGTAVEITITGTVTTAEALVFTAEGSTPKDTELNLANNSAELTAVLVIPAAITGLIFNDINENGIRDAGEKPFSAVEVKLHGPDGKILDSVLTDADGAFAFRQLPASDYEVSFETPEPYHLTTGSSIWDVHLAPGDAANNEFGLVKGEKPAQPGAHPGEKPTTDTSEKAPSTPSPSAEGATLATTGADFGPAATLTILALLTGAGAMMAARLRTRARRDS</sequence>
<keyword evidence="5" id="KW-0812">Transmembrane</keyword>
<keyword evidence="5" id="KW-1133">Transmembrane helix</keyword>